<evidence type="ECO:0000313" key="7">
    <source>
        <dbReference type="EMBL" id="KAL2845261.1"/>
    </source>
</evidence>
<feature type="domain" description="Zn(2)-C6 fungal-type" evidence="6">
    <location>
        <begin position="13"/>
        <end position="43"/>
    </location>
</feature>
<dbReference type="PROSITE" id="PS00463">
    <property type="entry name" value="ZN2_CY6_FUNGAL_1"/>
    <property type="match status" value="1"/>
</dbReference>
<dbReference type="SUPFAM" id="SSF57701">
    <property type="entry name" value="Zn2/Cys6 DNA-binding domain"/>
    <property type="match status" value="1"/>
</dbReference>
<dbReference type="CDD" id="cd00067">
    <property type="entry name" value="GAL4"/>
    <property type="match status" value="1"/>
</dbReference>
<evidence type="ECO:0000256" key="5">
    <source>
        <dbReference type="ARBA" id="ARBA00023242"/>
    </source>
</evidence>
<dbReference type="PROSITE" id="PS50048">
    <property type="entry name" value="ZN2_CY6_FUNGAL_2"/>
    <property type="match status" value="1"/>
</dbReference>
<accession>A0ABR4JZM6</accession>
<keyword evidence="3" id="KW-0238">DNA-binding</keyword>
<dbReference type="InterPro" id="IPR021858">
    <property type="entry name" value="Fun_TF"/>
</dbReference>
<gene>
    <name evidence="7" type="ORF">BJY01DRAFT_263663</name>
</gene>
<evidence type="ECO:0000256" key="3">
    <source>
        <dbReference type="ARBA" id="ARBA00023125"/>
    </source>
</evidence>
<dbReference type="PANTHER" id="PTHR37534">
    <property type="entry name" value="TRANSCRIPTIONAL ACTIVATOR PROTEIN UGA3"/>
    <property type="match status" value="1"/>
</dbReference>
<keyword evidence="5" id="KW-0539">Nucleus</keyword>
<dbReference type="InterPro" id="IPR036864">
    <property type="entry name" value="Zn2-C6_fun-type_DNA-bd_sf"/>
</dbReference>
<dbReference type="PANTHER" id="PTHR37534:SF49">
    <property type="entry name" value="LYSINE BIOSYNTHESIS REGULATORY PROTEIN LYS14"/>
    <property type="match status" value="1"/>
</dbReference>
<comment type="caution">
    <text evidence="7">The sequence shown here is derived from an EMBL/GenBank/DDBJ whole genome shotgun (WGS) entry which is preliminary data.</text>
</comment>
<dbReference type="Pfam" id="PF11951">
    <property type="entry name" value="Fungal_trans_2"/>
    <property type="match status" value="1"/>
</dbReference>
<keyword evidence="8" id="KW-1185">Reference proteome</keyword>
<dbReference type="EMBL" id="JBFXLU010000073">
    <property type="protein sequence ID" value="KAL2845261.1"/>
    <property type="molecule type" value="Genomic_DNA"/>
</dbReference>
<dbReference type="InterPro" id="IPR001138">
    <property type="entry name" value="Zn2Cys6_DnaBD"/>
</dbReference>
<keyword evidence="2" id="KW-0805">Transcription regulation</keyword>
<organism evidence="7 8">
    <name type="scientific">Aspergillus pseudoustus</name>
    <dbReference type="NCBI Taxonomy" id="1810923"/>
    <lineage>
        <taxon>Eukaryota</taxon>
        <taxon>Fungi</taxon>
        <taxon>Dikarya</taxon>
        <taxon>Ascomycota</taxon>
        <taxon>Pezizomycotina</taxon>
        <taxon>Eurotiomycetes</taxon>
        <taxon>Eurotiomycetidae</taxon>
        <taxon>Eurotiales</taxon>
        <taxon>Aspergillaceae</taxon>
        <taxon>Aspergillus</taxon>
        <taxon>Aspergillus subgen. Nidulantes</taxon>
    </lineage>
</organism>
<sequence length="545" mass="62150">MTNVMSISRARTGCWTCRARRIKCDEGRPKCRRCARLNVDCEYGIRLIWHEESMARGVCHGREAVWSKRGTSNRGQAAWMAPRRTNGDTLPQEHRPTRSAREWMFLNTSTHDLELYLNLSHDTDNPSSQLMPALSPPLTTLPFKTPSQNDPTLLSYFEHIICSSSTLIDNAHCNPYRYLILPMAMSSEGLYHATLAIAANTLRLSNPSYRLPALEHHSRALAHLRYLLSQDEWTERELDEMIGLVLMLCWFEISDNSCPAWITHLNGYQDLLRTRQSRPPRSVHSEQLGSFFNRYFAFHHVLAKTAFRLEQPSSSSSSTFPLPMVLGSMKSPLADGPDVIDTYMGLSPSLLMLINQVAEMAWSSTETTTTEIIHRLETELEKLHQVPPLGNGIDDETECVAIAEANRLGALLLLHEVSASSRTATTLCLEEKNRCVERILNLILDKRANMMRTAVLPLWPLFLAGCCAPTDAERVVVMQLFDELEGIRRFGNIAPAMEVVQMVWRQRDLAAQDDRKKRKRIEKPQERFEWERAMTMLGNWKLSLT</sequence>
<proteinExistence type="predicted"/>
<dbReference type="SMART" id="SM00066">
    <property type="entry name" value="GAL4"/>
    <property type="match status" value="1"/>
</dbReference>
<keyword evidence="4" id="KW-0804">Transcription</keyword>
<reference evidence="7 8" key="1">
    <citation type="submission" date="2024-07" db="EMBL/GenBank/DDBJ databases">
        <title>Section-level genome sequencing and comparative genomics of Aspergillus sections Usti and Cavernicolus.</title>
        <authorList>
            <consortium name="Lawrence Berkeley National Laboratory"/>
            <person name="Nybo J.L."/>
            <person name="Vesth T.C."/>
            <person name="Theobald S."/>
            <person name="Frisvad J.C."/>
            <person name="Larsen T.O."/>
            <person name="Kjaerboelling I."/>
            <person name="Rothschild-Mancinelli K."/>
            <person name="Lyhne E.K."/>
            <person name="Kogle M.E."/>
            <person name="Barry K."/>
            <person name="Clum A."/>
            <person name="Na H."/>
            <person name="Ledsgaard L."/>
            <person name="Lin J."/>
            <person name="Lipzen A."/>
            <person name="Kuo A."/>
            <person name="Riley R."/>
            <person name="Mondo S."/>
            <person name="Labutti K."/>
            <person name="Haridas S."/>
            <person name="Pangalinan J."/>
            <person name="Salamov A.A."/>
            <person name="Simmons B.A."/>
            <person name="Magnuson J.K."/>
            <person name="Chen J."/>
            <person name="Drula E."/>
            <person name="Henrissat B."/>
            <person name="Wiebenga A."/>
            <person name="Lubbers R.J."/>
            <person name="Gomes A.C."/>
            <person name="Makela M.R."/>
            <person name="Stajich J."/>
            <person name="Grigoriev I.V."/>
            <person name="Mortensen U.H."/>
            <person name="De Vries R.P."/>
            <person name="Baker S.E."/>
            <person name="Andersen M.R."/>
        </authorList>
    </citation>
    <scope>NUCLEOTIDE SEQUENCE [LARGE SCALE GENOMIC DNA]</scope>
    <source>
        <strain evidence="7 8">CBS 123904</strain>
    </source>
</reference>
<evidence type="ECO:0000256" key="4">
    <source>
        <dbReference type="ARBA" id="ARBA00023163"/>
    </source>
</evidence>
<name>A0ABR4JZM6_9EURO</name>
<dbReference type="Pfam" id="PF00172">
    <property type="entry name" value="Zn_clus"/>
    <property type="match status" value="1"/>
</dbReference>
<evidence type="ECO:0000256" key="2">
    <source>
        <dbReference type="ARBA" id="ARBA00023015"/>
    </source>
</evidence>
<dbReference type="Proteomes" id="UP001610446">
    <property type="component" value="Unassembled WGS sequence"/>
</dbReference>
<evidence type="ECO:0000256" key="1">
    <source>
        <dbReference type="ARBA" id="ARBA00004123"/>
    </source>
</evidence>
<comment type="subcellular location">
    <subcellularLocation>
        <location evidence="1">Nucleus</location>
    </subcellularLocation>
</comment>
<evidence type="ECO:0000313" key="8">
    <source>
        <dbReference type="Proteomes" id="UP001610446"/>
    </source>
</evidence>
<protein>
    <submittedName>
        <fullName evidence="7">Fungal-specific transcription factor domain-containing protein</fullName>
    </submittedName>
</protein>
<evidence type="ECO:0000259" key="6">
    <source>
        <dbReference type="PROSITE" id="PS50048"/>
    </source>
</evidence>
<dbReference type="Gene3D" id="4.10.240.10">
    <property type="entry name" value="Zn(2)-C6 fungal-type DNA-binding domain"/>
    <property type="match status" value="1"/>
</dbReference>